<name>A0A1B6KYZ8_9HEMI</name>
<accession>A0A1B6KYZ8</accession>
<gene>
    <name evidence="1" type="ORF">g.50651</name>
</gene>
<organism evidence="1">
    <name type="scientific">Graphocephala atropunctata</name>
    <dbReference type="NCBI Taxonomy" id="36148"/>
    <lineage>
        <taxon>Eukaryota</taxon>
        <taxon>Metazoa</taxon>
        <taxon>Ecdysozoa</taxon>
        <taxon>Arthropoda</taxon>
        <taxon>Hexapoda</taxon>
        <taxon>Insecta</taxon>
        <taxon>Pterygota</taxon>
        <taxon>Neoptera</taxon>
        <taxon>Paraneoptera</taxon>
        <taxon>Hemiptera</taxon>
        <taxon>Auchenorrhyncha</taxon>
        <taxon>Membracoidea</taxon>
        <taxon>Cicadellidae</taxon>
        <taxon>Cicadellinae</taxon>
        <taxon>Cicadellini</taxon>
        <taxon>Graphocephala</taxon>
    </lineage>
</organism>
<evidence type="ECO:0000313" key="1">
    <source>
        <dbReference type="EMBL" id="JAT16662.1"/>
    </source>
</evidence>
<reference evidence="1" key="1">
    <citation type="submission" date="2015-11" db="EMBL/GenBank/DDBJ databases">
        <title>De novo transcriptome assembly of four potential Pierce s Disease insect vectors from Arizona vineyards.</title>
        <authorList>
            <person name="Tassone E.E."/>
        </authorList>
    </citation>
    <scope>NUCLEOTIDE SEQUENCE</scope>
</reference>
<feature type="non-terminal residue" evidence="1">
    <location>
        <position position="1"/>
    </location>
</feature>
<dbReference type="EMBL" id="GEBQ01023315">
    <property type="protein sequence ID" value="JAT16662.1"/>
    <property type="molecule type" value="Transcribed_RNA"/>
</dbReference>
<sequence length="261" mass="30758">SKDFQTPMNDRIISDSLKPKTVTTYKVINHQLHSFNDPEVNSKQPEHFLDYETETTQRKGSDGENKNIENVSTVWNHENHYKKISRDRPIGRDDKDLLFLSNPEKSEKKFEINHARVKERVNVERPNSRPDLFIEEDNNDELDMEIRRRRIEQAKLKIDDKPSLPRLMNGKGETTKFKAPEIVDRKTQIKIRETLPRRNVPDQRREVQEVKKDLDYEEDLISKPQSSSLNLNPEQALPLNAPFKVGSWRLIRKEMPNVPKQ</sequence>
<dbReference type="AlphaFoldDB" id="A0A1B6KYZ8"/>
<proteinExistence type="predicted"/>
<protein>
    <submittedName>
        <fullName evidence="1">Uncharacterized protein</fullName>
    </submittedName>
</protein>